<comment type="function">
    <text evidence="1">Catalyzes the reversible oxidative deamination of glutamate to alpha-ketoglutarate and ammonia.</text>
</comment>
<keyword evidence="4 6" id="KW-0560">Oxidoreductase</keyword>
<evidence type="ECO:0000256" key="5">
    <source>
        <dbReference type="ARBA" id="ARBA00048584"/>
    </source>
</evidence>
<dbReference type="SMART" id="SM00839">
    <property type="entry name" value="ELFV_dehydrog"/>
    <property type="match status" value="1"/>
</dbReference>
<dbReference type="PANTHER" id="PTHR43571">
    <property type="entry name" value="NADP-SPECIFIC GLUTAMATE DEHYDROGENASE 1-RELATED"/>
    <property type="match status" value="1"/>
</dbReference>
<dbReference type="InterPro" id="IPR050724">
    <property type="entry name" value="Glu_Leu_Phe_Val_DH"/>
</dbReference>
<dbReference type="GeneID" id="69686033"/>
<dbReference type="Pfam" id="PF02812">
    <property type="entry name" value="ELFV_dehydrog_N"/>
    <property type="match status" value="1"/>
</dbReference>
<dbReference type="EMBL" id="BPUX01000001">
    <property type="protein sequence ID" value="GJH41914.1"/>
    <property type="molecule type" value="Genomic_DNA"/>
</dbReference>
<comment type="subunit">
    <text evidence="3">Homohexamer.</text>
</comment>
<dbReference type="PRINTS" id="PR00082">
    <property type="entry name" value="GLFDHDRGNASE"/>
</dbReference>
<comment type="similarity">
    <text evidence="2 6 7">Belongs to the Glu/Leu/Phe/Val dehydrogenases family.</text>
</comment>
<evidence type="ECO:0000256" key="2">
    <source>
        <dbReference type="ARBA" id="ARBA00006382"/>
    </source>
</evidence>
<comment type="caution">
    <text evidence="9">The sequence shown here is derived from an EMBL/GenBank/DDBJ whole genome shotgun (WGS) entry which is preliminary data.</text>
</comment>
<proteinExistence type="inferred from homology"/>
<evidence type="ECO:0000256" key="4">
    <source>
        <dbReference type="ARBA" id="ARBA00023002"/>
    </source>
</evidence>
<evidence type="ECO:0000256" key="7">
    <source>
        <dbReference type="RuleBase" id="RU004417"/>
    </source>
</evidence>
<protein>
    <recommendedName>
        <fullName evidence="6">Glutamate dehydrogenase</fullName>
    </recommendedName>
</protein>
<sequence length="448" mass="48423">MSQVASLEAFLEKVAQRDGAQPEFLQAVKEVLTSIWPFLEKNPKYRSQALLERLVEPERAIQFRVAWTDDQGQVQVNRAFRVQYNSAIGPFKGGMRFHPSVNLSILKFLGFEQVFKNALTTLPMGGGKGGSDFDPKGKSDAEVMRFCQALMIELYRHLGPDTDVPAGDIGVGGREVGYLAGMMKKLSNQTGSVFTGKGLTFGGSLIRPEATGYGLVYFAQAMLAEKGQSFSGKIVAVSGSGNVAQYAIEKALEFGAKVVTCSDSAGYVYDESGFTTEKLAALMEIKNVKRGRVKEYAEQFGLKYVEGKRPWEIKVDIALPCATQNEIELEDAKVLVSNGVQLVAEGANMPTTIEATDAFLDAGVLFGPGKAANAGGVATSGLEMSQNAQRLSWTREEVDAKLQRIMLDIHANCKKYGSDNQGNINYVVGANVAGFVKVADAMLAQGVF</sequence>
<gene>
    <name evidence="9" type="primary">gdhA</name>
    <name evidence="9" type="ORF">PA42_00880</name>
</gene>
<dbReference type="Gene3D" id="3.40.50.720">
    <property type="entry name" value="NAD(P)-binding Rossmann-like Domain"/>
    <property type="match status" value="1"/>
</dbReference>
<dbReference type="Gene3D" id="1.10.285.10">
    <property type="entry name" value="Glutamate Dehydrogenase, chain A, domain 3"/>
    <property type="match status" value="2"/>
</dbReference>
<dbReference type="InterPro" id="IPR006095">
    <property type="entry name" value="Glu/Leu/Phe/Val/Trp_DH"/>
</dbReference>
<dbReference type="PROSITE" id="PS00074">
    <property type="entry name" value="GLFV_DEHYDROGENASE"/>
    <property type="match status" value="1"/>
</dbReference>
<evidence type="ECO:0000313" key="9">
    <source>
        <dbReference type="EMBL" id="GJH41914.1"/>
    </source>
</evidence>
<dbReference type="SUPFAM" id="SSF51735">
    <property type="entry name" value="NAD(P)-binding Rossmann-fold domains"/>
    <property type="match status" value="1"/>
</dbReference>
<name>A0ABQ4VEU7_9PAST</name>
<dbReference type="CDD" id="cd05313">
    <property type="entry name" value="NAD_bind_2_Glu_DH"/>
    <property type="match status" value="1"/>
</dbReference>
<keyword evidence="10" id="KW-1185">Reference proteome</keyword>
<evidence type="ECO:0000256" key="3">
    <source>
        <dbReference type="ARBA" id="ARBA00011643"/>
    </source>
</evidence>
<dbReference type="InterPro" id="IPR006097">
    <property type="entry name" value="Glu/Leu/Phe/Val/Trp_DH_dimer"/>
</dbReference>
<evidence type="ECO:0000259" key="8">
    <source>
        <dbReference type="SMART" id="SM00839"/>
    </source>
</evidence>
<organism evidence="9 10">
    <name type="scientific">Pasteurella canis</name>
    <dbReference type="NCBI Taxonomy" id="753"/>
    <lineage>
        <taxon>Bacteria</taxon>
        <taxon>Pseudomonadati</taxon>
        <taxon>Pseudomonadota</taxon>
        <taxon>Gammaproteobacteria</taxon>
        <taxon>Pasteurellales</taxon>
        <taxon>Pasteurellaceae</taxon>
        <taxon>Pasteurella</taxon>
    </lineage>
</organism>
<evidence type="ECO:0000313" key="10">
    <source>
        <dbReference type="Proteomes" id="UP001052140"/>
    </source>
</evidence>
<evidence type="ECO:0000256" key="6">
    <source>
        <dbReference type="PIRNR" id="PIRNR000185"/>
    </source>
</evidence>
<accession>A0ABQ4VEU7</accession>
<dbReference type="InterPro" id="IPR046346">
    <property type="entry name" value="Aminoacid_DH-like_N_sf"/>
</dbReference>
<dbReference type="InterPro" id="IPR006096">
    <property type="entry name" value="Glu/Leu/Phe/Val/Trp_DH_C"/>
</dbReference>
<reference evidence="9" key="1">
    <citation type="submission" date="2024-05" db="EMBL/GenBank/DDBJ databases">
        <title>Determining zoonotic pasteurella genome.</title>
        <authorList>
            <person name="Maeda T."/>
            <person name="Takahashi T."/>
            <person name="Yoshida H."/>
        </authorList>
    </citation>
    <scope>NUCLEOTIDE SEQUENCE</scope>
    <source>
        <strain evidence="9">PA42</strain>
    </source>
</reference>
<dbReference type="Proteomes" id="UP001052140">
    <property type="component" value="Unassembled WGS sequence"/>
</dbReference>
<dbReference type="SUPFAM" id="SSF53223">
    <property type="entry name" value="Aminoacid dehydrogenase-like, N-terminal domain"/>
    <property type="match status" value="1"/>
</dbReference>
<dbReference type="RefSeq" id="WP_160531193.1">
    <property type="nucleotide sequence ID" value="NZ_BPUX01000001.1"/>
</dbReference>
<dbReference type="InterPro" id="IPR033922">
    <property type="entry name" value="NAD_bind_Glu_DH"/>
</dbReference>
<dbReference type="Gene3D" id="3.40.50.10860">
    <property type="entry name" value="Leucine Dehydrogenase, chain A, domain 1"/>
    <property type="match status" value="1"/>
</dbReference>
<evidence type="ECO:0000256" key="1">
    <source>
        <dbReference type="ARBA" id="ARBA00003868"/>
    </source>
</evidence>
<dbReference type="InterPro" id="IPR033524">
    <property type="entry name" value="Glu/Leu/Phe/Val_DH_AS"/>
</dbReference>
<dbReference type="NCBIfam" id="NF006929">
    <property type="entry name" value="PRK09414.1"/>
    <property type="match status" value="1"/>
</dbReference>
<dbReference type="InterPro" id="IPR014362">
    <property type="entry name" value="Glu_DH"/>
</dbReference>
<dbReference type="PIRSF" id="PIRSF000185">
    <property type="entry name" value="Glu_DH"/>
    <property type="match status" value="1"/>
</dbReference>
<dbReference type="InterPro" id="IPR036291">
    <property type="entry name" value="NAD(P)-bd_dom_sf"/>
</dbReference>
<comment type="catalytic activity">
    <reaction evidence="5">
        <text>L-glutamate + NADP(+) + H2O = 2-oxoglutarate + NH4(+) + NADPH + H(+)</text>
        <dbReference type="Rhea" id="RHEA:11612"/>
        <dbReference type="ChEBI" id="CHEBI:15377"/>
        <dbReference type="ChEBI" id="CHEBI:15378"/>
        <dbReference type="ChEBI" id="CHEBI:16810"/>
        <dbReference type="ChEBI" id="CHEBI:28938"/>
        <dbReference type="ChEBI" id="CHEBI:29985"/>
        <dbReference type="ChEBI" id="CHEBI:57783"/>
        <dbReference type="ChEBI" id="CHEBI:58349"/>
        <dbReference type="EC" id="1.4.1.4"/>
    </reaction>
</comment>
<dbReference type="PANTHER" id="PTHR43571:SF1">
    <property type="entry name" value="NADP-SPECIFIC GLUTAMATE DEHYDROGENASE 1-RELATED"/>
    <property type="match status" value="1"/>
</dbReference>
<feature type="domain" description="Glutamate/phenylalanine/leucine/valine/L-tryptophan dehydrogenase C-terminal" evidence="8">
    <location>
        <begin position="204"/>
        <end position="446"/>
    </location>
</feature>
<dbReference type="Pfam" id="PF00208">
    <property type="entry name" value="ELFV_dehydrog"/>
    <property type="match status" value="1"/>
</dbReference>